<dbReference type="GO" id="GO:0032259">
    <property type="term" value="P:methylation"/>
    <property type="evidence" value="ECO:0007669"/>
    <property type="project" value="UniProtKB-KW"/>
</dbReference>
<sequence length="236" mass="26617">MLIDMLGDFMRKIAYKLRRKLKPSTIVIDGIRVTAELDYIPERIRKELYRKNYEKGELILARKTLRPDDRVLEVGAGTGFISLACAKICGPERVLSYEPNPAMKRVIEKNYALNGLRPNLRNKVLAVDTGEVEFFFSDNVLSSSLIDRKHGGATRVQADAIADVVQEHDPTAIVMDVEGAEIELLRNCRLTNVAKIVVEMHPHIVGQDKIDSLSSYLVDAGFTLEESLGKRYLFVR</sequence>
<reference evidence="2 3" key="1">
    <citation type="journal article" date="2016" name="Int. J. Syst. Evol. Microbiol.">
        <title>Labrenzia salina sp. nov., isolated from the rhizosphere of the halophyte Arthrocnemum macrostachyum.</title>
        <authorList>
            <person name="Camacho M."/>
            <person name="Redondo-Gomez S."/>
            <person name="Rodriguez-Llorente I."/>
            <person name="Rohde M."/>
            <person name="Sproer C."/>
            <person name="Schumann P."/>
            <person name="Klenk H.P."/>
            <person name="Montero-Calasanz M.D.C."/>
        </authorList>
    </citation>
    <scope>NUCLEOTIDE SEQUENCE [LARGE SCALE GENOMIC DNA]</scope>
    <source>
        <strain evidence="2 3">DSM 29163</strain>
    </source>
</reference>
<dbReference type="InterPro" id="IPR029063">
    <property type="entry name" value="SAM-dependent_MTases_sf"/>
</dbReference>
<dbReference type="RefSeq" id="WP_265964628.1">
    <property type="nucleotide sequence ID" value="NZ_JAPEVI010000003.1"/>
</dbReference>
<dbReference type="Proteomes" id="UP001300261">
    <property type="component" value="Unassembled WGS sequence"/>
</dbReference>
<dbReference type="PANTHER" id="PTHR34203:SF15">
    <property type="entry name" value="SLL1173 PROTEIN"/>
    <property type="match status" value="1"/>
</dbReference>
<dbReference type="PANTHER" id="PTHR34203">
    <property type="entry name" value="METHYLTRANSFERASE, FKBM FAMILY PROTEIN"/>
    <property type="match status" value="1"/>
</dbReference>
<keyword evidence="2" id="KW-0808">Transferase</keyword>
<keyword evidence="3" id="KW-1185">Reference proteome</keyword>
<dbReference type="NCBIfam" id="TIGR01444">
    <property type="entry name" value="fkbM_fam"/>
    <property type="match status" value="1"/>
</dbReference>
<gene>
    <name evidence="2" type="ORF">ON753_19560</name>
</gene>
<organism evidence="2 3">
    <name type="scientific">Roseibium salinum</name>
    <dbReference type="NCBI Taxonomy" id="1604349"/>
    <lineage>
        <taxon>Bacteria</taxon>
        <taxon>Pseudomonadati</taxon>
        <taxon>Pseudomonadota</taxon>
        <taxon>Alphaproteobacteria</taxon>
        <taxon>Hyphomicrobiales</taxon>
        <taxon>Stappiaceae</taxon>
        <taxon>Roseibium</taxon>
    </lineage>
</organism>
<evidence type="ECO:0000259" key="1">
    <source>
        <dbReference type="Pfam" id="PF05050"/>
    </source>
</evidence>
<name>A0ABT3R648_9HYPH</name>
<dbReference type="InterPro" id="IPR052514">
    <property type="entry name" value="SAM-dependent_MTase"/>
</dbReference>
<evidence type="ECO:0000313" key="3">
    <source>
        <dbReference type="Proteomes" id="UP001300261"/>
    </source>
</evidence>
<dbReference type="InterPro" id="IPR006342">
    <property type="entry name" value="FkbM_mtfrase"/>
</dbReference>
<evidence type="ECO:0000313" key="2">
    <source>
        <dbReference type="EMBL" id="MCX2724541.1"/>
    </source>
</evidence>
<proteinExistence type="predicted"/>
<dbReference type="EMBL" id="JAPEVI010000003">
    <property type="protein sequence ID" value="MCX2724541.1"/>
    <property type="molecule type" value="Genomic_DNA"/>
</dbReference>
<protein>
    <submittedName>
        <fullName evidence="2">FkbM family methyltransferase</fullName>
    </submittedName>
</protein>
<dbReference type="GO" id="GO:0008168">
    <property type="term" value="F:methyltransferase activity"/>
    <property type="evidence" value="ECO:0007669"/>
    <property type="project" value="UniProtKB-KW"/>
</dbReference>
<dbReference type="SUPFAM" id="SSF53335">
    <property type="entry name" value="S-adenosyl-L-methionine-dependent methyltransferases"/>
    <property type="match status" value="1"/>
</dbReference>
<feature type="domain" description="Methyltransferase FkbM" evidence="1">
    <location>
        <begin position="73"/>
        <end position="222"/>
    </location>
</feature>
<dbReference type="Gene3D" id="3.40.50.150">
    <property type="entry name" value="Vaccinia Virus protein VP39"/>
    <property type="match status" value="1"/>
</dbReference>
<dbReference type="Pfam" id="PF05050">
    <property type="entry name" value="Methyltransf_21"/>
    <property type="match status" value="1"/>
</dbReference>
<accession>A0ABT3R648</accession>
<keyword evidence="2" id="KW-0489">Methyltransferase</keyword>
<comment type="caution">
    <text evidence="2">The sequence shown here is derived from an EMBL/GenBank/DDBJ whole genome shotgun (WGS) entry which is preliminary data.</text>
</comment>